<dbReference type="RefSeq" id="WP_210681677.1">
    <property type="nucleotide sequence ID" value="NZ_JAGMWN010000003.1"/>
</dbReference>
<dbReference type="InterPro" id="IPR033248">
    <property type="entry name" value="Transketolase_C"/>
</dbReference>
<protein>
    <recommendedName>
        <fullName evidence="4">2-oxoglutarate dehydrogenase E1 component</fullName>
    </recommendedName>
    <alternativeName>
        <fullName evidence="7">Alpha-ketoglutarate dehydrogenase</fullName>
    </alternativeName>
</protein>
<dbReference type="CDD" id="cd07036">
    <property type="entry name" value="TPP_PYR_E1-PDHc-beta_like"/>
    <property type="match status" value="1"/>
</dbReference>
<feature type="domain" description="Transketolase-like pyrimidine-binding" evidence="8">
    <location>
        <begin position="405"/>
        <end position="580"/>
    </location>
</feature>
<evidence type="ECO:0000313" key="10">
    <source>
        <dbReference type="Proteomes" id="UP000672602"/>
    </source>
</evidence>
<dbReference type="InterPro" id="IPR005475">
    <property type="entry name" value="Transketolase-like_Pyr-bd"/>
</dbReference>
<dbReference type="Proteomes" id="UP000672602">
    <property type="component" value="Unassembled WGS sequence"/>
</dbReference>
<dbReference type="AlphaFoldDB" id="A0A8J7V0T4"/>
<dbReference type="Gene3D" id="3.40.50.920">
    <property type="match status" value="1"/>
</dbReference>
<dbReference type="Pfam" id="PF02779">
    <property type="entry name" value="Transket_pyr"/>
    <property type="match status" value="1"/>
</dbReference>
<comment type="caution">
    <text evidence="9">The sequence shown here is derived from an EMBL/GenBank/DDBJ whole genome shotgun (WGS) entry which is preliminary data.</text>
</comment>
<keyword evidence="6" id="KW-0786">Thiamine pyrophosphate</keyword>
<dbReference type="SUPFAM" id="SSF52518">
    <property type="entry name" value="Thiamin diphosphate-binding fold (THDP-binding)"/>
    <property type="match status" value="2"/>
</dbReference>
<dbReference type="Pfam" id="PF00676">
    <property type="entry name" value="E1_dh"/>
    <property type="match status" value="1"/>
</dbReference>
<dbReference type="PANTHER" id="PTHR43257:SF2">
    <property type="entry name" value="PYRUVATE DEHYDROGENASE E1 COMPONENT SUBUNIT BETA"/>
    <property type="match status" value="1"/>
</dbReference>
<dbReference type="InterPro" id="IPR029061">
    <property type="entry name" value="THDP-binding"/>
</dbReference>
<evidence type="ECO:0000256" key="3">
    <source>
        <dbReference type="ARBA" id="ARBA00011301"/>
    </source>
</evidence>
<evidence type="ECO:0000256" key="7">
    <source>
        <dbReference type="ARBA" id="ARBA00030680"/>
    </source>
</evidence>
<dbReference type="SMART" id="SM00861">
    <property type="entry name" value="Transket_pyr"/>
    <property type="match status" value="1"/>
</dbReference>
<dbReference type="CDD" id="cd02000">
    <property type="entry name" value="TPP_E1_PDC_ADC_BCADC"/>
    <property type="match status" value="1"/>
</dbReference>
<dbReference type="Pfam" id="PF02780">
    <property type="entry name" value="Transketolase_C"/>
    <property type="match status" value="1"/>
</dbReference>
<dbReference type="Gene3D" id="3.40.50.970">
    <property type="match status" value="2"/>
</dbReference>
<evidence type="ECO:0000256" key="6">
    <source>
        <dbReference type="ARBA" id="ARBA00023052"/>
    </source>
</evidence>
<dbReference type="GO" id="GO:0016624">
    <property type="term" value="F:oxidoreductase activity, acting on the aldehyde or oxo group of donors, disulfide as acceptor"/>
    <property type="evidence" value="ECO:0007669"/>
    <property type="project" value="InterPro"/>
</dbReference>
<dbReference type="InterPro" id="IPR001017">
    <property type="entry name" value="DH_E1"/>
</dbReference>
<dbReference type="PANTHER" id="PTHR43257">
    <property type="entry name" value="PYRUVATE DEHYDROGENASE E1 COMPONENT BETA SUBUNIT"/>
    <property type="match status" value="1"/>
</dbReference>
<comment type="function">
    <text evidence="2">E1 component of the 2-oxoglutarate dehydrogenase (OGDH) complex which catalyzes the decarboxylation of 2-oxoglutarate, the first step in the conversion of 2-oxoglutarate to succinyl-CoA and CO(2).</text>
</comment>
<evidence type="ECO:0000256" key="2">
    <source>
        <dbReference type="ARBA" id="ARBA00003906"/>
    </source>
</evidence>
<name>A0A8J7V0T4_9PROT</name>
<proteinExistence type="predicted"/>
<keyword evidence="10" id="KW-1185">Reference proteome</keyword>
<comment type="cofactor">
    <cofactor evidence="1">
        <name>thiamine diphosphate</name>
        <dbReference type="ChEBI" id="CHEBI:58937"/>
    </cofactor>
</comment>
<gene>
    <name evidence="9" type="ORF">KAJ83_08850</name>
</gene>
<accession>A0A8J7V0T4</accession>
<evidence type="ECO:0000256" key="1">
    <source>
        <dbReference type="ARBA" id="ARBA00001964"/>
    </source>
</evidence>
<evidence type="ECO:0000313" key="9">
    <source>
        <dbReference type="EMBL" id="MBP5857116.1"/>
    </source>
</evidence>
<keyword evidence="5" id="KW-0560">Oxidoreductase</keyword>
<sequence>MRIKDIERFRVDVPWGRLKTTDKDWAALSGERHRGLYEQLMLIRRFEEKLLDLKAEDLVHGPVHTSCGQEGGAVGAMAALATQDRINGTHRMHHQFLAKVLNSTTPADYDPIAIKAFPDPMQQSVTTTLSEIMGLNTGYCGGRGGSMHLRLPEAGVLGSNAIVGGNIPHAAGYALADKVLGRDAISVAFFGDGAMMMGTAYESINLAAIYGLPVVFFVENNLYAVSTHVDEQTREARLSSRGASLGVPSFEVDGMDLVAVNKAMRTAREWIAKEGGPVLIEAKTYRFLHQQGPLKGSNFGYRDKDEEAAWNERDPALRYPEALKERGILSEEQAGEIDARVRIAVDRAADAVLETAPGENRRRIIPSLWPDTTTVESGIRGDLSELKGQRTAEIGDFAQDALKSMKFADVIAQAMLRNMERDETIIIMGEDVHRLRGGTAGATRGIVDRFPERLYGTPICENGFTGLGLGAALNGLRTVVEIMYPDFCLVAADQLFNQVAKVRHMFNGGFSAPVLVRSRVSAGAGYGSQHSMDASGLFALYPGWRIVAPSTPFDYIGLLNSALRCDDPVLVVEHTDLYQTEGPVPEQDWDYCIPFGKAAVRREGAEVTVLAALTMVGDAIAGAENAGIDAEVIDLRTLDPLGLDWETIEASVRKTNRLVIAEQTTHGTGIGARIAQEAQERLFDWLDHEVVRVAGTQSSPVVSKVLERAALAGQTELEHGLRRAMGRG</sequence>
<comment type="subunit">
    <text evidence="3">Homodimer. Part of the 2-oxoglutarate dehydrogenase (OGDH) complex composed of E1 (2-oxoglutarate dehydrogenase), E2 (dihydrolipoamide succinyltransferase) and E3 (dihydrolipoamide dehydrogenase); the complex contains multiple copies of the three enzymatic components (E1, E2 and E3).</text>
</comment>
<evidence type="ECO:0000256" key="5">
    <source>
        <dbReference type="ARBA" id="ARBA00023002"/>
    </source>
</evidence>
<evidence type="ECO:0000256" key="4">
    <source>
        <dbReference type="ARBA" id="ARBA00013321"/>
    </source>
</evidence>
<dbReference type="InterPro" id="IPR009014">
    <property type="entry name" value="Transketo_C/PFOR_II"/>
</dbReference>
<evidence type="ECO:0000259" key="8">
    <source>
        <dbReference type="SMART" id="SM00861"/>
    </source>
</evidence>
<reference evidence="9" key="1">
    <citation type="submission" date="2021-04" db="EMBL/GenBank/DDBJ databases">
        <authorList>
            <person name="Zhang D.-C."/>
        </authorList>
    </citation>
    <scope>NUCLEOTIDE SEQUENCE</scope>
    <source>
        <strain evidence="9">CGMCC 1.15697</strain>
    </source>
</reference>
<organism evidence="9 10">
    <name type="scientific">Marivibrio halodurans</name>
    <dbReference type="NCBI Taxonomy" id="2039722"/>
    <lineage>
        <taxon>Bacteria</taxon>
        <taxon>Pseudomonadati</taxon>
        <taxon>Pseudomonadota</taxon>
        <taxon>Alphaproteobacteria</taxon>
        <taxon>Rhodospirillales</taxon>
        <taxon>Rhodospirillaceae</taxon>
        <taxon>Marivibrio</taxon>
    </lineage>
</organism>
<dbReference type="EMBL" id="JAGMWN010000003">
    <property type="protein sequence ID" value="MBP5857116.1"/>
    <property type="molecule type" value="Genomic_DNA"/>
</dbReference>
<dbReference type="SUPFAM" id="SSF52922">
    <property type="entry name" value="TK C-terminal domain-like"/>
    <property type="match status" value="1"/>
</dbReference>